<evidence type="ECO:0000256" key="1">
    <source>
        <dbReference type="SAM" id="MobiDB-lite"/>
    </source>
</evidence>
<evidence type="ECO:0000313" key="2">
    <source>
        <dbReference type="EMBL" id="EWY81849.1"/>
    </source>
</evidence>
<gene>
    <name evidence="2" type="ORF">FOYG_16058</name>
</gene>
<dbReference type="Proteomes" id="UP000030753">
    <property type="component" value="Unassembled WGS sequence"/>
</dbReference>
<dbReference type="HOGENOM" id="CLU_1540109_0_0_1"/>
<feature type="region of interest" description="Disordered" evidence="1">
    <location>
        <begin position="141"/>
        <end position="174"/>
    </location>
</feature>
<sequence length="174" mass="19521">MKYSITFGDFLFLNQGVIQNCTNFFADECYCVEPVGPIQNYPGHPDYVPPITTVSEIPFDDPSSGNLCCSQDNRSPKEDMHSSSRWTSDVSECRKLVMTWKITLEKSQNWNPSFNISSEKCEMDVKYRYCMKAYDGIVLSPATGDQSIVPSGRTKPTKTTTSNTEGADVVETRP</sequence>
<proteinExistence type="predicted"/>
<dbReference type="OrthoDB" id="5985073at2759"/>
<accession>W9HLR3</accession>
<evidence type="ECO:0000313" key="3">
    <source>
        <dbReference type="Proteomes" id="UP000030753"/>
    </source>
</evidence>
<dbReference type="AlphaFoldDB" id="W9HLR3"/>
<evidence type="ECO:0008006" key="4">
    <source>
        <dbReference type="Google" id="ProtNLM"/>
    </source>
</evidence>
<organism evidence="2 3">
    <name type="scientific">Fusarium oxysporum NRRL 32931</name>
    <dbReference type="NCBI Taxonomy" id="660029"/>
    <lineage>
        <taxon>Eukaryota</taxon>
        <taxon>Fungi</taxon>
        <taxon>Dikarya</taxon>
        <taxon>Ascomycota</taxon>
        <taxon>Pezizomycotina</taxon>
        <taxon>Sordariomycetes</taxon>
        <taxon>Hypocreomycetidae</taxon>
        <taxon>Hypocreales</taxon>
        <taxon>Nectriaceae</taxon>
        <taxon>Fusarium</taxon>
        <taxon>Fusarium oxysporum species complex</taxon>
    </lineage>
</organism>
<reference evidence="2 3" key="1">
    <citation type="submission" date="2011-06" db="EMBL/GenBank/DDBJ databases">
        <title>The Genome Sequence of Fusarium oxysporum FOSC 3-a.</title>
        <authorList>
            <consortium name="The Broad Institute Genome Sequencing Platform"/>
            <person name="Ma L.-J."/>
            <person name="Gale L.R."/>
            <person name="Schwartz D.C."/>
            <person name="Zhou S."/>
            <person name="Corby-Kistler H."/>
            <person name="Young S.K."/>
            <person name="Zeng Q."/>
            <person name="Gargeya S."/>
            <person name="Fitzgerald M."/>
            <person name="Haas B."/>
            <person name="Abouelleil A."/>
            <person name="Alvarado L."/>
            <person name="Arachchi H.M."/>
            <person name="Berlin A."/>
            <person name="Brown A."/>
            <person name="Chapman S.B."/>
            <person name="Chen Z."/>
            <person name="Dunbar C."/>
            <person name="Freedman E."/>
            <person name="Gearin G."/>
            <person name="Gellesch M."/>
            <person name="Goldberg J."/>
            <person name="Griggs A."/>
            <person name="Gujja S."/>
            <person name="Heiman D."/>
            <person name="Howarth C."/>
            <person name="Larson L."/>
            <person name="Lui A."/>
            <person name="MacDonald P.J.P."/>
            <person name="Mehta T."/>
            <person name="Montmayeur A."/>
            <person name="Murphy C."/>
            <person name="Neiman D."/>
            <person name="Pearson M."/>
            <person name="Priest M."/>
            <person name="Roberts A."/>
            <person name="Saif S."/>
            <person name="Shea T."/>
            <person name="Shenoy N."/>
            <person name="Sisk P."/>
            <person name="Stolte C."/>
            <person name="Sykes S."/>
            <person name="Wortman J."/>
            <person name="Nusbaum C."/>
            <person name="Birren B."/>
        </authorList>
    </citation>
    <scope>NUCLEOTIDE SEQUENCE [LARGE SCALE GENOMIC DNA]</scope>
    <source>
        <strain evidence="3">FOSC 3-a</strain>
    </source>
</reference>
<dbReference type="EMBL" id="JH717849">
    <property type="protein sequence ID" value="EWY81849.1"/>
    <property type="molecule type" value="Genomic_DNA"/>
</dbReference>
<name>W9HLR3_FUSOX</name>
<protein>
    <recommendedName>
        <fullName evidence="4">LysM domain-containing protein</fullName>
    </recommendedName>
</protein>